<name>A0A9Q5ZH73_NOSLI</name>
<dbReference type="RefSeq" id="WP_099065881.1">
    <property type="nucleotide sequence ID" value="NZ_LAHD01000002.1"/>
</dbReference>
<dbReference type="GeneID" id="57092069"/>
<evidence type="ECO:0000313" key="1">
    <source>
        <dbReference type="EMBL" id="PHK07252.1"/>
    </source>
</evidence>
<dbReference type="EMBL" id="LAHD01000002">
    <property type="protein sequence ID" value="PHK07252.1"/>
    <property type="molecule type" value="Genomic_DNA"/>
</dbReference>
<dbReference type="Proteomes" id="UP000222310">
    <property type="component" value="Unassembled WGS sequence"/>
</dbReference>
<gene>
    <name evidence="1" type="ORF">VF08_01240</name>
</gene>
<reference evidence="1 2" key="1">
    <citation type="submission" date="2015-02" db="EMBL/GenBank/DDBJ databases">
        <title>Nostoc linckia genome annotation.</title>
        <authorList>
            <person name="Zhou Z."/>
        </authorList>
    </citation>
    <scope>NUCLEOTIDE SEQUENCE [LARGE SCALE GENOMIC DNA]</scope>
    <source>
        <strain evidence="2">z8</strain>
    </source>
</reference>
<comment type="caution">
    <text evidence="1">The sequence shown here is derived from an EMBL/GenBank/DDBJ whole genome shotgun (WGS) entry which is preliminary data.</text>
</comment>
<evidence type="ECO:0000313" key="2">
    <source>
        <dbReference type="Proteomes" id="UP000222310"/>
    </source>
</evidence>
<organism evidence="1 2">
    <name type="scientific">Nostoc linckia z8</name>
    <dbReference type="NCBI Taxonomy" id="1628746"/>
    <lineage>
        <taxon>Bacteria</taxon>
        <taxon>Bacillati</taxon>
        <taxon>Cyanobacteriota</taxon>
        <taxon>Cyanophyceae</taxon>
        <taxon>Nostocales</taxon>
        <taxon>Nostocaceae</taxon>
        <taxon>Nostoc</taxon>
    </lineage>
</organism>
<sequence>MKKIELTHQQIENVIINNVKKYPLVQACDVVGYYLNLFNSIGVEMNKDNLINRLWILYSEDKDNKEPQMKDAIVSWIENKLE</sequence>
<protein>
    <submittedName>
        <fullName evidence="1">Uncharacterized protein</fullName>
    </submittedName>
</protein>
<dbReference type="AlphaFoldDB" id="A0A9Q5ZH73"/>
<accession>A0A9Q5ZH73</accession>
<proteinExistence type="predicted"/>